<accession>A0ABS8UDQ8</accession>
<comment type="caution">
    <text evidence="2">The sequence shown here is derived from an EMBL/GenBank/DDBJ whole genome shotgun (WGS) entry which is preliminary data.</text>
</comment>
<reference evidence="2" key="1">
    <citation type="submission" date="2021-12" db="EMBL/GenBank/DDBJ databases">
        <authorList>
            <person name="Ulrich A."/>
        </authorList>
    </citation>
    <scope>NUCLEOTIDE SEQUENCE</scope>
    <source>
        <strain evidence="2">A1P009</strain>
    </source>
</reference>
<keyword evidence="3" id="KW-1185">Reference proteome</keyword>
<name>A0ABS8UDQ8_9GAMM</name>
<organism evidence="2 3">
    <name type="scientific">Luteimonas fraxinea</name>
    <dbReference type="NCBI Taxonomy" id="2901869"/>
    <lineage>
        <taxon>Bacteria</taxon>
        <taxon>Pseudomonadati</taxon>
        <taxon>Pseudomonadota</taxon>
        <taxon>Gammaproteobacteria</taxon>
        <taxon>Lysobacterales</taxon>
        <taxon>Lysobacteraceae</taxon>
        <taxon>Luteimonas</taxon>
    </lineage>
</organism>
<gene>
    <name evidence="2" type="ORF">LTT95_11775</name>
</gene>
<protein>
    <submittedName>
        <fullName evidence="2">Uncharacterized protein</fullName>
    </submittedName>
</protein>
<feature type="compositionally biased region" description="Polar residues" evidence="1">
    <location>
        <begin position="42"/>
        <end position="54"/>
    </location>
</feature>
<evidence type="ECO:0000313" key="2">
    <source>
        <dbReference type="EMBL" id="MCD9097617.1"/>
    </source>
</evidence>
<proteinExistence type="predicted"/>
<dbReference type="RefSeq" id="WP_232136680.1">
    <property type="nucleotide sequence ID" value="NZ_CP089507.1"/>
</dbReference>
<reference evidence="2" key="2">
    <citation type="journal article" date="2022" name="Syst. Appl. Microbiol.">
        <title>Physiological and genomic characterisation of Luteimonas fraxinea sp. nov., a bacterial species associated with trees tolerant to ash dieback.</title>
        <authorList>
            <person name="Ulrich K."/>
            <person name="Becker R."/>
            <person name="Behrendt U."/>
            <person name="Kube M."/>
            <person name="Schneck V."/>
            <person name="Ulrich A."/>
        </authorList>
    </citation>
    <scope>NUCLEOTIDE SEQUENCE</scope>
    <source>
        <strain evidence="2">A1P009</strain>
    </source>
</reference>
<sequence length="54" mass="5687">MSRMHAIVDAAAHLVPAVAPRPAREPGTGYGTSSSYGAPRSYVTNTSPSRFRIA</sequence>
<dbReference type="EMBL" id="JAJQKU010000003">
    <property type="protein sequence ID" value="MCD9097617.1"/>
    <property type="molecule type" value="Genomic_DNA"/>
</dbReference>
<dbReference type="Proteomes" id="UP001430360">
    <property type="component" value="Unassembled WGS sequence"/>
</dbReference>
<evidence type="ECO:0000313" key="3">
    <source>
        <dbReference type="Proteomes" id="UP001430360"/>
    </source>
</evidence>
<feature type="region of interest" description="Disordered" evidence="1">
    <location>
        <begin position="15"/>
        <end position="54"/>
    </location>
</feature>
<evidence type="ECO:0000256" key="1">
    <source>
        <dbReference type="SAM" id="MobiDB-lite"/>
    </source>
</evidence>